<sequence>MKNKILFFMILPLTISAQVGINTTQPTKTFDINGELRIRTLGQGAPIDEILSADANGNIRKISRDELGGGSSGFNSTILGYDPQPVANRQQPPGAVPGGGTASELGCKKWSVNNHTYCAYQISQSINWFNAFNFAKQMGGYLVTMPSDAERIWVNTNIVASGTGYNLANNVWIGFNKIRRPGNPDQLQWITGEEFRINWSTNPATTENWFAAGEPNNSGGTEGATHILVGGERRWNDLAGTVTTSGSSPMNQLIIEFNE</sequence>
<protein>
    <submittedName>
        <fullName evidence="3">C-type lectin domain-containing protein</fullName>
    </submittedName>
</protein>
<feature type="domain" description="C-type lectin" evidence="2">
    <location>
        <begin position="114"/>
        <end position="237"/>
    </location>
</feature>
<dbReference type="EMBL" id="JAENHK010000005">
    <property type="protein sequence ID" value="MBK1895170.1"/>
    <property type="molecule type" value="Genomic_DNA"/>
</dbReference>
<evidence type="ECO:0000256" key="1">
    <source>
        <dbReference type="SAM" id="SignalP"/>
    </source>
</evidence>
<dbReference type="CDD" id="cd00037">
    <property type="entry name" value="CLECT"/>
    <property type="match status" value="1"/>
</dbReference>
<name>A0ABS1FRX2_9FLAO</name>
<dbReference type="PROSITE" id="PS50041">
    <property type="entry name" value="C_TYPE_LECTIN_2"/>
    <property type="match status" value="1"/>
</dbReference>
<feature type="signal peptide" evidence="1">
    <location>
        <begin position="1"/>
        <end position="17"/>
    </location>
</feature>
<dbReference type="InterPro" id="IPR016186">
    <property type="entry name" value="C-type_lectin-like/link_sf"/>
</dbReference>
<feature type="chain" id="PRO_5046580510" evidence="1">
    <location>
        <begin position="18"/>
        <end position="259"/>
    </location>
</feature>
<keyword evidence="1" id="KW-0732">Signal</keyword>
<dbReference type="Proteomes" id="UP000628669">
    <property type="component" value="Unassembled WGS sequence"/>
</dbReference>
<proteinExistence type="predicted"/>
<keyword evidence="4" id="KW-1185">Reference proteome</keyword>
<accession>A0ABS1FRX2</accession>
<dbReference type="RefSeq" id="WP_200243926.1">
    <property type="nucleotide sequence ID" value="NZ_JAENHK010000005.1"/>
</dbReference>
<dbReference type="Pfam" id="PF00059">
    <property type="entry name" value="Lectin_C"/>
    <property type="match status" value="1"/>
</dbReference>
<gene>
    <name evidence="3" type="ORF">JHL15_05295</name>
</gene>
<dbReference type="InterPro" id="IPR001304">
    <property type="entry name" value="C-type_lectin-like"/>
</dbReference>
<dbReference type="InterPro" id="IPR016187">
    <property type="entry name" value="CTDL_fold"/>
</dbReference>
<organism evidence="3 4">
    <name type="scientific">Chryseobacterium paridis</name>
    <dbReference type="NCBI Taxonomy" id="2800328"/>
    <lineage>
        <taxon>Bacteria</taxon>
        <taxon>Pseudomonadati</taxon>
        <taxon>Bacteroidota</taxon>
        <taxon>Flavobacteriia</taxon>
        <taxon>Flavobacteriales</taxon>
        <taxon>Weeksellaceae</taxon>
        <taxon>Chryseobacterium group</taxon>
        <taxon>Chryseobacterium</taxon>
    </lineage>
</organism>
<evidence type="ECO:0000313" key="3">
    <source>
        <dbReference type="EMBL" id="MBK1895170.1"/>
    </source>
</evidence>
<dbReference type="SUPFAM" id="SSF56436">
    <property type="entry name" value="C-type lectin-like"/>
    <property type="match status" value="1"/>
</dbReference>
<reference evidence="4" key="1">
    <citation type="submission" date="2021-01" db="EMBL/GenBank/DDBJ databases">
        <title>Genome public.</title>
        <authorList>
            <person name="Liu C."/>
            <person name="Sun Q."/>
        </authorList>
    </citation>
    <scope>NUCLEOTIDE SEQUENCE [LARGE SCALE GENOMIC DNA]</scope>
    <source>
        <strain evidence="4">YIM B02567</strain>
    </source>
</reference>
<evidence type="ECO:0000259" key="2">
    <source>
        <dbReference type="PROSITE" id="PS50041"/>
    </source>
</evidence>
<evidence type="ECO:0000313" key="4">
    <source>
        <dbReference type="Proteomes" id="UP000628669"/>
    </source>
</evidence>
<comment type="caution">
    <text evidence="3">The sequence shown here is derived from an EMBL/GenBank/DDBJ whole genome shotgun (WGS) entry which is preliminary data.</text>
</comment>
<dbReference type="Gene3D" id="3.10.100.10">
    <property type="entry name" value="Mannose-Binding Protein A, subunit A"/>
    <property type="match status" value="1"/>
</dbReference>